<feature type="region of interest" description="Disordered" evidence="1">
    <location>
        <begin position="97"/>
        <end position="120"/>
    </location>
</feature>
<reference evidence="5" key="1">
    <citation type="submission" date="2016-11" db="EMBL/GenBank/DDBJ databases">
        <authorList>
            <person name="Varghese N."/>
            <person name="Submissions S."/>
        </authorList>
    </citation>
    <scope>NUCLEOTIDE SEQUENCE [LARGE SCALE GENOMIC DNA]</scope>
    <source>
        <strain evidence="5">DSM 27623</strain>
    </source>
</reference>
<evidence type="ECO:0000313" key="5">
    <source>
        <dbReference type="Proteomes" id="UP000185207"/>
    </source>
</evidence>
<dbReference type="PANTHER" id="PTHR21666">
    <property type="entry name" value="PEPTIDASE-RELATED"/>
    <property type="match status" value="1"/>
</dbReference>
<feature type="chain" id="PRO_5012432823" evidence="2">
    <location>
        <begin position="23"/>
        <end position="290"/>
    </location>
</feature>
<dbReference type="AlphaFoldDB" id="A0A1N6EX95"/>
<dbReference type="RefSeq" id="WP_074235540.1">
    <property type="nucleotide sequence ID" value="NZ_FSRK01000001.1"/>
</dbReference>
<feature type="signal peptide" evidence="2">
    <location>
        <begin position="1"/>
        <end position="22"/>
    </location>
</feature>
<evidence type="ECO:0000313" key="4">
    <source>
        <dbReference type="EMBL" id="SIN87571.1"/>
    </source>
</evidence>
<name>A0A1N6EX95_9FLAO</name>
<dbReference type="OrthoDB" id="9810477at2"/>
<dbReference type="SUPFAM" id="SSF51261">
    <property type="entry name" value="Duplicated hybrid motif"/>
    <property type="match status" value="1"/>
</dbReference>
<dbReference type="InterPro" id="IPR016047">
    <property type="entry name" value="M23ase_b-sheet_dom"/>
</dbReference>
<keyword evidence="2" id="KW-0732">Signal</keyword>
<dbReference type="EMBL" id="FSRK01000001">
    <property type="protein sequence ID" value="SIN87571.1"/>
    <property type="molecule type" value="Genomic_DNA"/>
</dbReference>
<keyword evidence="5" id="KW-1185">Reference proteome</keyword>
<gene>
    <name evidence="4" type="ORF">SAMN05444409_0907</name>
</gene>
<organism evidence="4 5">
    <name type="scientific">Epilithonimonas zeae</name>
    <dbReference type="NCBI Taxonomy" id="1416779"/>
    <lineage>
        <taxon>Bacteria</taxon>
        <taxon>Pseudomonadati</taxon>
        <taxon>Bacteroidota</taxon>
        <taxon>Flavobacteriia</taxon>
        <taxon>Flavobacteriales</taxon>
        <taxon>Weeksellaceae</taxon>
        <taxon>Chryseobacterium group</taxon>
        <taxon>Epilithonimonas</taxon>
    </lineage>
</organism>
<sequence>MKLIRKYLMTGFFLGYHSLVFAQFNTLTRHENKVNESFNEKQNFQKEQRGRKEIEKKNIINKFFKSPTKADLKKEIDSLKTMMLRYSVSTSEEKEENYKNNDFSPVKMGDDKLSNQGNSSIEKSSKKFDFINEEELISKISMPLKRKIVVTSPFGRRTHPIFGSAKMHTGTDFEANYENVYAVLDGTVIASGWDSGGGGGNYIKIKHSDSFVTSYLHLSEIYYRAGEAVKAGFIIAKSGNTGNSTGAHLHFSVAENGKYINPIRFLNDLIKANNLIANYYEIGKNSYLQH</sequence>
<dbReference type="STRING" id="1416779.SAMN05444409_0907"/>
<dbReference type="PANTHER" id="PTHR21666:SF270">
    <property type="entry name" value="MUREIN HYDROLASE ACTIVATOR ENVC"/>
    <property type="match status" value="1"/>
</dbReference>
<dbReference type="Proteomes" id="UP000185207">
    <property type="component" value="Unassembled WGS sequence"/>
</dbReference>
<dbReference type="Pfam" id="PF01551">
    <property type="entry name" value="Peptidase_M23"/>
    <property type="match status" value="1"/>
</dbReference>
<dbReference type="InterPro" id="IPR011055">
    <property type="entry name" value="Dup_hybrid_motif"/>
</dbReference>
<accession>A0A1N6EX95</accession>
<dbReference type="Gene3D" id="2.70.70.10">
    <property type="entry name" value="Glucose Permease (Domain IIA)"/>
    <property type="match status" value="1"/>
</dbReference>
<evidence type="ECO:0000259" key="3">
    <source>
        <dbReference type="Pfam" id="PF01551"/>
    </source>
</evidence>
<protein>
    <submittedName>
        <fullName evidence="4">Peptidase family M23</fullName>
    </submittedName>
</protein>
<feature type="domain" description="M23ase beta-sheet core" evidence="3">
    <location>
        <begin position="166"/>
        <end position="262"/>
    </location>
</feature>
<dbReference type="InterPro" id="IPR050570">
    <property type="entry name" value="Cell_wall_metabolism_enzyme"/>
</dbReference>
<proteinExistence type="predicted"/>
<evidence type="ECO:0000256" key="1">
    <source>
        <dbReference type="SAM" id="MobiDB-lite"/>
    </source>
</evidence>
<dbReference type="GO" id="GO:0004222">
    <property type="term" value="F:metalloendopeptidase activity"/>
    <property type="evidence" value="ECO:0007669"/>
    <property type="project" value="TreeGrafter"/>
</dbReference>
<evidence type="ECO:0000256" key="2">
    <source>
        <dbReference type="SAM" id="SignalP"/>
    </source>
</evidence>
<dbReference type="CDD" id="cd12797">
    <property type="entry name" value="M23_peptidase"/>
    <property type="match status" value="1"/>
</dbReference>